<dbReference type="OrthoDB" id="287770at2"/>
<protein>
    <submittedName>
        <fullName evidence="3">Uncharacterized protein</fullName>
    </submittedName>
</protein>
<feature type="region of interest" description="Disordered" evidence="1">
    <location>
        <begin position="41"/>
        <end position="60"/>
    </location>
</feature>
<dbReference type="KEGG" id="fmr:Fuma_04606"/>
<feature type="signal peptide" evidence="2">
    <location>
        <begin position="1"/>
        <end position="26"/>
    </location>
</feature>
<accession>A0A1P8WLM3</accession>
<keyword evidence="2" id="KW-0732">Signal</keyword>
<dbReference type="SUPFAM" id="SSF47175">
    <property type="entry name" value="Cytochromes"/>
    <property type="match status" value="1"/>
</dbReference>
<proteinExistence type="predicted"/>
<gene>
    <name evidence="3" type="ORF">Fuma_04606</name>
</gene>
<evidence type="ECO:0000256" key="2">
    <source>
        <dbReference type="SAM" id="SignalP"/>
    </source>
</evidence>
<dbReference type="GO" id="GO:0022900">
    <property type="term" value="P:electron transport chain"/>
    <property type="evidence" value="ECO:0007669"/>
    <property type="project" value="InterPro"/>
</dbReference>
<name>A0A1P8WLM3_9PLAN</name>
<dbReference type="AlphaFoldDB" id="A0A1P8WLM3"/>
<dbReference type="STRING" id="1891926.Fuma_04606"/>
<evidence type="ECO:0000256" key="1">
    <source>
        <dbReference type="SAM" id="MobiDB-lite"/>
    </source>
</evidence>
<dbReference type="GO" id="GO:0020037">
    <property type="term" value="F:heme binding"/>
    <property type="evidence" value="ECO:0007669"/>
    <property type="project" value="InterPro"/>
</dbReference>
<feature type="chain" id="PRO_5012071764" evidence="2">
    <location>
        <begin position="27"/>
        <end position="171"/>
    </location>
</feature>
<dbReference type="GO" id="GO:0005506">
    <property type="term" value="F:iron ion binding"/>
    <property type="evidence" value="ECO:0007669"/>
    <property type="project" value="InterPro"/>
</dbReference>
<dbReference type="Proteomes" id="UP000187735">
    <property type="component" value="Chromosome"/>
</dbReference>
<keyword evidence="4" id="KW-1185">Reference proteome</keyword>
<sequence length="171" mass="19121" precursor="true">MRKTRPLLFLAIPVVAFLFVEWNGTAAQQPSAQKQLTAAKPAVPAAEEQQDGKKADNEAGDGALDRFMQQKLAASSRILEGLMTDDLKSVAVNADKLLEMSKEERWRASNDMMYLQHSTQFRNAVADLYNKADKRSIDGASLAWVNVTMSCIKCHEWVRNVVLADLEPQRK</sequence>
<dbReference type="EMBL" id="CP017641">
    <property type="protein sequence ID" value="APZ94955.1"/>
    <property type="molecule type" value="Genomic_DNA"/>
</dbReference>
<evidence type="ECO:0000313" key="4">
    <source>
        <dbReference type="Proteomes" id="UP000187735"/>
    </source>
</evidence>
<dbReference type="GO" id="GO:0009055">
    <property type="term" value="F:electron transfer activity"/>
    <property type="evidence" value="ECO:0007669"/>
    <property type="project" value="InterPro"/>
</dbReference>
<evidence type="ECO:0000313" key="3">
    <source>
        <dbReference type="EMBL" id="APZ94955.1"/>
    </source>
</evidence>
<dbReference type="RefSeq" id="WP_145944322.1">
    <property type="nucleotide sequence ID" value="NZ_CP017641.1"/>
</dbReference>
<dbReference type="InterPro" id="IPR010980">
    <property type="entry name" value="Cyt_c/b562"/>
</dbReference>
<organism evidence="3 4">
    <name type="scientific">Fuerstiella marisgermanici</name>
    <dbReference type="NCBI Taxonomy" id="1891926"/>
    <lineage>
        <taxon>Bacteria</taxon>
        <taxon>Pseudomonadati</taxon>
        <taxon>Planctomycetota</taxon>
        <taxon>Planctomycetia</taxon>
        <taxon>Planctomycetales</taxon>
        <taxon>Planctomycetaceae</taxon>
        <taxon>Fuerstiella</taxon>
    </lineage>
</organism>
<reference evidence="3 4" key="1">
    <citation type="journal article" date="2016" name="Front. Microbiol.">
        <title>Fuerstia marisgermanicae gen. nov., sp. nov., an Unusual Member of the Phylum Planctomycetes from the German Wadden Sea.</title>
        <authorList>
            <person name="Kohn T."/>
            <person name="Heuer A."/>
            <person name="Jogler M."/>
            <person name="Vollmers J."/>
            <person name="Boedeker C."/>
            <person name="Bunk B."/>
            <person name="Rast P."/>
            <person name="Borchert D."/>
            <person name="Glockner I."/>
            <person name="Freese H.M."/>
            <person name="Klenk H.P."/>
            <person name="Overmann J."/>
            <person name="Kaster A.K."/>
            <person name="Rohde M."/>
            <person name="Wiegand S."/>
            <person name="Jogler C."/>
        </authorList>
    </citation>
    <scope>NUCLEOTIDE SEQUENCE [LARGE SCALE GENOMIC DNA]</scope>
    <source>
        <strain evidence="3 4">NH11</strain>
    </source>
</reference>